<name>A0AA95BS04_9MICC</name>
<gene>
    <name evidence="2" type="ORF">NUH22_03810</name>
</gene>
<keyword evidence="2" id="KW-0560">Oxidoreductase</keyword>
<dbReference type="Proteomes" id="UP001060018">
    <property type="component" value="Chromosome"/>
</dbReference>
<evidence type="ECO:0000313" key="3">
    <source>
        <dbReference type="Proteomes" id="UP001060018"/>
    </source>
</evidence>
<feature type="domain" description="ABM" evidence="1">
    <location>
        <begin position="17"/>
        <end position="70"/>
    </location>
</feature>
<protein>
    <submittedName>
        <fullName evidence="2">Antibiotic biosynthesis monooxygenase</fullName>
    </submittedName>
</protein>
<evidence type="ECO:0000313" key="2">
    <source>
        <dbReference type="EMBL" id="UUX59759.1"/>
    </source>
</evidence>
<dbReference type="RefSeq" id="WP_060700885.1">
    <property type="nucleotide sequence ID" value="NZ_CP012750.1"/>
</dbReference>
<dbReference type="EMBL" id="CP102487">
    <property type="protein sequence ID" value="UUX59759.1"/>
    <property type="molecule type" value="Genomic_DNA"/>
</dbReference>
<dbReference type="InterPro" id="IPR011008">
    <property type="entry name" value="Dimeric_a/b-barrel"/>
</dbReference>
<dbReference type="SUPFAM" id="SSF54909">
    <property type="entry name" value="Dimeric alpha+beta barrel"/>
    <property type="match status" value="1"/>
</dbReference>
<keyword evidence="2" id="KW-0503">Monooxygenase</keyword>
<dbReference type="InterPro" id="IPR007138">
    <property type="entry name" value="ABM_dom"/>
</dbReference>
<dbReference type="AlphaFoldDB" id="A0AA95BS04"/>
<sequence>MGIVSLTGRLVCASQSEADAVAELLPVHMQLTRAEAGCLSFQVTPTGDPWIWDVAEQFATAEAFEAHQQRVRASSWGQGTMGIKREYSIEGLQPGTTS</sequence>
<dbReference type="Gene3D" id="3.30.70.100">
    <property type="match status" value="1"/>
</dbReference>
<dbReference type="GO" id="GO:0004497">
    <property type="term" value="F:monooxygenase activity"/>
    <property type="evidence" value="ECO:0007669"/>
    <property type="project" value="UniProtKB-KW"/>
</dbReference>
<evidence type="ECO:0000259" key="1">
    <source>
        <dbReference type="Pfam" id="PF03992"/>
    </source>
</evidence>
<proteinExistence type="predicted"/>
<accession>A0AA95BS04</accession>
<dbReference type="KEGG" id="gar:AOZ07_04380"/>
<organism evidence="2 3">
    <name type="scientific">Glutamicibacter halophytocola</name>
    <dbReference type="NCBI Taxonomy" id="1933880"/>
    <lineage>
        <taxon>Bacteria</taxon>
        <taxon>Bacillati</taxon>
        <taxon>Actinomycetota</taxon>
        <taxon>Actinomycetes</taxon>
        <taxon>Micrococcales</taxon>
        <taxon>Micrococcaceae</taxon>
        <taxon>Glutamicibacter</taxon>
    </lineage>
</organism>
<reference evidence="2" key="1">
    <citation type="journal article" date="2022" name="Pest Manag. Sci.">
        <title>Glutamicibacter halophytocola-mediated host fitness of potato tuber moth on Solanaceae crops.</title>
        <authorList>
            <person name="Wang W."/>
            <person name="Xiao G."/>
            <person name="Du G."/>
            <person name="Chang L."/>
            <person name="Yang Y."/>
            <person name="Ye J."/>
            <person name="Chen B."/>
        </authorList>
    </citation>
    <scope>NUCLEOTIDE SEQUENCE</scope>
    <source>
        <strain evidence="2">S2</strain>
    </source>
</reference>
<dbReference type="Pfam" id="PF03992">
    <property type="entry name" value="ABM"/>
    <property type="match status" value="1"/>
</dbReference>